<keyword evidence="1 2" id="KW-0413">Isomerase</keyword>
<proteinExistence type="inferred from homology"/>
<comment type="function">
    <text evidence="2">Introduces a single-strand break via transesterification at a target site in duplex DNA. Releases the supercoiling and torsional tension of DNA introduced during the DNA replication and transcription by transiently cleaving and rejoining one strand of the DNA duplex. The scissile phosphodiester is attacked by the catalytic tyrosine of the enzyme, resulting in the formation of a DNA-(5'-phosphotyrosyl)-enzyme intermediate and the expulsion of a 3'-OH DNA strand.</text>
</comment>
<dbReference type="InterPro" id="IPR013497">
    <property type="entry name" value="Topo_IA_cen"/>
</dbReference>
<dbReference type="GO" id="GO:0006281">
    <property type="term" value="P:DNA repair"/>
    <property type="evidence" value="ECO:0007669"/>
    <property type="project" value="TreeGrafter"/>
</dbReference>
<sequence length="331" mass="37124">MIFPFFRWFRISLNKVQAGRKLVPATLGITLVRGYQTIDPDLCLPGVRSFIEQQITLIAKGQVDHGHVVQHVIQQFTQKFSYFVKKIEHMDALFEAQFSTLTDSGRILSKCGKCLSYMKYRKLVDAWKEAKPPPKTPEEAARLVIQTLKRHQKADVEVCMDLWSSSTTHPCSRNCPTPSSFPNGVQFEMHTLPGDSCSKLVIITKKGIDASESAMSYGKTAKTKLTKIVQGSKPSRVLVYGEDRYDRFVADPRKSTFIPNNVHADAILNINSACTKELYRSRCRNNPSLPLHAVTLTVYVSTTDPRESAFVPGNVLAAAVLRIKNTCTKEL</sequence>
<reference evidence="4 5" key="1">
    <citation type="submission" date="2018-09" db="EMBL/GenBank/DDBJ databases">
        <title>A high-quality reference genome of wild soybean provides a powerful tool to mine soybean genomes.</title>
        <authorList>
            <person name="Xie M."/>
            <person name="Chung C.Y.L."/>
            <person name="Li M.-W."/>
            <person name="Wong F.-L."/>
            <person name="Chan T.-F."/>
            <person name="Lam H.-M."/>
        </authorList>
    </citation>
    <scope>NUCLEOTIDE SEQUENCE [LARGE SCALE GENOMIC DNA]</scope>
    <source>
        <strain evidence="5">cv. W05</strain>
        <tissue evidence="4">Hypocotyl of etiolated seedlings</tissue>
    </source>
</reference>
<evidence type="ECO:0000259" key="3">
    <source>
        <dbReference type="PROSITE" id="PS52039"/>
    </source>
</evidence>
<comment type="caution">
    <text evidence="4">The sequence shown here is derived from an EMBL/GenBank/DDBJ whole genome shotgun (WGS) entry which is preliminary data.</text>
</comment>
<evidence type="ECO:0000313" key="5">
    <source>
        <dbReference type="Proteomes" id="UP000289340"/>
    </source>
</evidence>
<protein>
    <recommendedName>
        <fullName evidence="2">DNA topoisomerase</fullName>
        <ecNumber evidence="2">5.6.2.1</ecNumber>
    </recommendedName>
</protein>
<dbReference type="Gene3D" id="1.10.460.10">
    <property type="entry name" value="Topoisomerase I, domain 2"/>
    <property type="match status" value="1"/>
</dbReference>
<keyword evidence="2" id="KW-0238">DNA-binding</keyword>
<comment type="similarity">
    <text evidence="2">Belongs to the type IA topoisomerase family.</text>
</comment>
<dbReference type="PANTHER" id="PTHR11390">
    <property type="entry name" value="PROKARYOTIC DNA TOPOISOMERASE"/>
    <property type="match status" value="1"/>
</dbReference>
<organism evidence="4 5">
    <name type="scientific">Glycine soja</name>
    <name type="common">Wild soybean</name>
    <dbReference type="NCBI Taxonomy" id="3848"/>
    <lineage>
        <taxon>Eukaryota</taxon>
        <taxon>Viridiplantae</taxon>
        <taxon>Streptophyta</taxon>
        <taxon>Embryophyta</taxon>
        <taxon>Tracheophyta</taxon>
        <taxon>Spermatophyta</taxon>
        <taxon>Magnoliopsida</taxon>
        <taxon>eudicotyledons</taxon>
        <taxon>Gunneridae</taxon>
        <taxon>Pentapetalae</taxon>
        <taxon>rosids</taxon>
        <taxon>fabids</taxon>
        <taxon>Fabales</taxon>
        <taxon>Fabaceae</taxon>
        <taxon>Papilionoideae</taxon>
        <taxon>50 kb inversion clade</taxon>
        <taxon>NPAAA clade</taxon>
        <taxon>indigoferoid/millettioid clade</taxon>
        <taxon>Phaseoleae</taxon>
        <taxon>Glycine</taxon>
        <taxon>Glycine subgen. Soja</taxon>
    </lineage>
</organism>
<name>A0A445H1S1_GLYSO</name>
<accession>A0A445H1S1</accession>
<dbReference type="GO" id="GO:0005634">
    <property type="term" value="C:nucleus"/>
    <property type="evidence" value="ECO:0007669"/>
    <property type="project" value="TreeGrafter"/>
</dbReference>
<dbReference type="AlphaFoldDB" id="A0A445H1S1"/>
<dbReference type="GO" id="GO:0006265">
    <property type="term" value="P:DNA topological change"/>
    <property type="evidence" value="ECO:0007669"/>
    <property type="project" value="InterPro"/>
</dbReference>
<keyword evidence="5" id="KW-1185">Reference proteome</keyword>
<dbReference type="GO" id="GO:0006310">
    <property type="term" value="P:DNA recombination"/>
    <property type="evidence" value="ECO:0007669"/>
    <property type="project" value="TreeGrafter"/>
</dbReference>
<dbReference type="PANTHER" id="PTHR11390:SF20">
    <property type="entry name" value="DNA TOPOISOMERASE 3-BETA-1"/>
    <property type="match status" value="1"/>
</dbReference>
<dbReference type="InterPro" id="IPR013824">
    <property type="entry name" value="Topo_IA_cen_sub1"/>
</dbReference>
<evidence type="ECO:0000256" key="1">
    <source>
        <dbReference type="ARBA" id="ARBA00023235"/>
    </source>
</evidence>
<dbReference type="PROSITE" id="PS52039">
    <property type="entry name" value="TOPO_IA_2"/>
    <property type="match status" value="1"/>
</dbReference>
<dbReference type="GO" id="GO:0003917">
    <property type="term" value="F:DNA topoisomerase type I (single strand cut, ATP-independent) activity"/>
    <property type="evidence" value="ECO:0007669"/>
    <property type="project" value="UniProtKB-EC"/>
</dbReference>
<dbReference type="EC" id="5.6.2.1" evidence="2"/>
<dbReference type="GO" id="GO:0003677">
    <property type="term" value="F:DNA binding"/>
    <property type="evidence" value="ECO:0007669"/>
    <property type="project" value="UniProtKB-KW"/>
</dbReference>
<dbReference type="EMBL" id="QZWG01000014">
    <property type="protein sequence ID" value="RZB67569.1"/>
    <property type="molecule type" value="Genomic_DNA"/>
</dbReference>
<evidence type="ECO:0000256" key="2">
    <source>
        <dbReference type="RuleBase" id="RU362092"/>
    </source>
</evidence>
<keyword evidence="2" id="KW-0799">Topoisomerase</keyword>
<dbReference type="EMBL" id="QZWG01000014">
    <property type="protein sequence ID" value="RZB67568.1"/>
    <property type="molecule type" value="Genomic_DNA"/>
</dbReference>
<evidence type="ECO:0000313" key="4">
    <source>
        <dbReference type="EMBL" id="RZB67568.1"/>
    </source>
</evidence>
<feature type="domain" description="Topo IA-type catalytic" evidence="3">
    <location>
        <begin position="1"/>
        <end position="80"/>
    </location>
</feature>
<comment type="catalytic activity">
    <reaction evidence="2">
        <text>ATP-independent breakage of single-stranded DNA, followed by passage and rejoining.</text>
        <dbReference type="EC" id="5.6.2.1"/>
    </reaction>
</comment>
<dbReference type="InterPro" id="IPR023405">
    <property type="entry name" value="Topo_IA_core_domain"/>
</dbReference>
<dbReference type="InterPro" id="IPR000380">
    <property type="entry name" value="Topo_IA"/>
</dbReference>
<dbReference type="SUPFAM" id="SSF56712">
    <property type="entry name" value="Prokaryotic type I DNA topoisomerase"/>
    <property type="match status" value="1"/>
</dbReference>
<gene>
    <name evidence="4" type="ORF">D0Y65_037771</name>
</gene>
<dbReference type="Proteomes" id="UP000289340">
    <property type="component" value="Chromosome 14"/>
</dbReference>